<dbReference type="SUPFAM" id="SSF51621">
    <property type="entry name" value="Phosphoenolpyruvate/pyruvate domain"/>
    <property type="match status" value="1"/>
</dbReference>
<evidence type="ECO:0000256" key="18">
    <source>
        <dbReference type="PIRSR" id="PIRSR000732-1"/>
    </source>
</evidence>
<dbReference type="Pfam" id="PF00391">
    <property type="entry name" value="PEP-utilizers"/>
    <property type="match status" value="1"/>
</dbReference>
<dbReference type="InterPro" id="IPR040442">
    <property type="entry name" value="Pyrv_kinase-like_dom_sf"/>
</dbReference>
<keyword evidence="12 17" id="KW-0598">Phosphotransferase system</keyword>
<dbReference type="PIRSF" id="PIRSF000732">
    <property type="entry name" value="PTS_enzyme_I"/>
    <property type="match status" value="1"/>
</dbReference>
<evidence type="ECO:0000256" key="10">
    <source>
        <dbReference type="ARBA" id="ARBA00022597"/>
    </source>
</evidence>
<keyword evidence="14 17" id="KW-0418">Kinase</keyword>
<dbReference type="GO" id="GO:0016301">
    <property type="term" value="F:kinase activity"/>
    <property type="evidence" value="ECO:0007669"/>
    <property type="project" value="UniProtKB-KW"/>
</dbReference>
<keyword evidence="24" id="KW-0670">Pyruvate</keyword>
<feature type="domain" description="Phosphotransferase system enzyme I N-terminal" evidence="23">
    <location>
        <begin position="5"/>
        <end position="128"/>
    </location>
</feature>
<evidence type="ECO:0000256" key="3">
    <source>
        <dbReference type="ARBA" id="ARBA00002728"/>
    </source>
</evidence>
<evidence type="ECO:0000256" key="12">
    <source>
        <dbReference type="ARBA" id="ARBA00022683"/>
    </source>
</evidence>
<dbReference type="EC" id="2.7.3.9" evidence="6 17"/>
<dbReference type="InterPro" id="IPR008731">
    <property type="entry name" value="PTS_EIN"/>
</dbReference>
<dbReference type="PRINTS" id="PR01736">
    <property type="entry name" value="PHPHTRNFRASE"/>
</dbReference>
<evidence type="ECO:0000256" key="6">
    <source>
        <dbReference type="ARBA" id="ARBA00012232"/>
    </source>
</evidence>
<dbReference type="Pfam" id="PF02896">
    <property type="entry name" value="PEP-utilizers_C"/>
    <property type="match status" value="1"/>
</dbReference>
<evidence type="ECO:0000256" key="19">
    <source>
        <dbReference type="PIRSR" id="PIRSR000732-2"/>
    </source>
</evidence>
<feature type="domain" description="PEP-utilising enzyme mobile" evidence="21">
    <location>
        <begin position="154"/>
        <end position="226"/>
    </location>
</feature>
<feature type="domain" description="PEP-utilising enzyme C-terminal" evidence="22">
    <location>
        <begin position="252"/>
        <end position="542"/>
    </location>
</feature>
<evidence type="ECO:0000256" key="9">
    <source>
        <dbReference type="ARBA" id="ARBA00022490"/>
    </source>
</evidence>
<evidence type="ECO:0000256" key="5">
    <source>
        <dbReference type="ARBA" id="ARBA00007837"/>
    </source>
</evidence>
<feature type="binding site" evidence="19">
    <location>
        <begin position="456"/>
        <end position="457"/>
    </location>
    <ligand>
        <name>phosphoenolpyruvate</name>
        <dbReference type="ChEBI" id="CHEBI:58702"/>
    </ligand>
</feature>
<keyword evidence="25" id="KW-1185">Reference proteome</keyword>
<dbReference type="InterPro" id="IPR036637">
    <property type="entry name" value="Phosphohistidine_dom_sf"/>
</dbReference>
<dbReference type="NCBIfam" id="TIGR01417">
    <property type="entry name" value="PTS_I_fam"/>
    <property type="match status" value="1"/>
</dbReference>
<evidence type="ECO:0000256" key="16">
    <source>
        <dbReference type="ARBA" id="ARBA00033235"/>
    </source>
</evidence>
<feature type="binding site" evidence="19">
    <location>
        <position position="467"/>
    </location>
    <ligand>
        <name>phosphoenolpyruvate</name>
        <dbReference type="ChEBI" id="CHEBI:58702"/>
    </ligand>
</feature>
<dbReference type="PANTHER" id="PTHR46244">
    <property type="entry name" value="PHOSPHOENOLPYRUVATE-PROTEIN PHOSPHOTRANSFERASE"/>
    <property type="match status" value="1"/>
</dbReference>
<dbReference type="InterPro" id="IPR015813">
    <property type="entry name" value="Pyrv/PenolPyrv_kinase-like_dom"/>
</dbReference>
<dbReference type="InterPro" id="IPR018274">
    <property type="entry name" value="PEP_util_AS"/>
</dbReference>
<dbReference type="Gene3D" id="1.10.274.10">
    <property type="entry name" value="PtsI, HPr-binding domain"/>
    <property type="match status" value="1"/>
</dbReference>
<dbReference type="AlphaFoldDB" id="A0A518B9R0"/>
<comment type="similarity">
    <text evidence="5 17">Belongs to the PEP-utilizing enzyme family.</text>
</comment>
<dbReference type="SUPFAM" id="SSF52009">
    <property type="entry name" value="Phosphohistidine domain"/>
    <property type="match status" value="1"/>
</dbReference>
<dbReference type="InterPro" id="IPR008279">
    <property type="entry name" value="PEP-util_enz_mobile_dom"/>
</dbReference>
<comment type="function">
    <text evidence="3 17">General (non sugar-specific) component of the phosphoenolpyruvate-dependent sugar phosphotransferase system (sugar PTS). This major carbohydrate active-transport system catalyzes the phosphorylation of incoming sugar substrates concomitantly with their translocation across the cell membrane. Enzyme I transfers the phosphoryl group from phosphoenolpyruvate (PEP) to the phosphoryl carrier protein (HPr).</text>
</comment>
<comment type="subcellular location">
    <subcellularLocation>
        <location evidence="4 17">Cytoplasm</location>
    </subcellularLocation>
</comment>
<dbReference type="OrthoDB" id="9765468at2"/>
<keyword evidence="11 17" id="KW-0808">Transferase</keyword>
<evidence type="ECO:0000256" key="11">
    <source>
        <dbReference type="ARBA" id="ARBA00022679"/>
    </source>
</evidence>
<feature type="active site" description="Proton donor" evidence="18">
    <location>
        <position position="504"/>
    </location>
</feature>
<keyword evidence="9 17" id="KW-0963">Cytoplasm</keyword>
<dbReference type="Gene3D" id="3.50.30.10">
    <property type="entry name" value="Phosphohistidine domain"/>
    <property type="match status" value="1"/>
</dbReference>
<keyword evidence="8 17" id="KW-0813">Transport</keyword>
<dbReference type="GO" id="GO:0008965">
    <property type="term" value="F:phosphoenolpyruvate-protein phosphotransferase activity"/>
    <property type="evidence" value="ECO:0007669"/>
    <property type="project" value="UniProtKB-EC"/>
</dbReference>
<dbReference type="InterPro" id="IPR023151">
    <property type="entry name" value="PEP_util_CS"/>
</dbReference>
<dbReference type="InterPro" id="IPR006318">
    <property type="entry name" value="PTS_EI-like"/>
</dbReference>
<evidence type="ECO:0000259" key="21">
    <source>
        <dbReference type="Pfam" id="PF00391"/>
    </source>
</evidence>
<comment type="cofactor">
    <cofactor evidence="2 17 20">
        <name>Mg(2+)</name>
        <dbReference type="ChEBI" id="CHEBI:18420"/>
    </cofactor>
</comment>
<feature type="binding site" evidence="19">
    <location>
        <position position="297"/>
    </location>
    <ligand>
        <name>phosphoenolpyruvate</name>
        <dbReference type="ChEBI" id="CHEBI:58702"/>
    </ligand>
</feature>
<evidence type="ECO:0000256" key="13">
    <source>
        <dbReference type="ARBA" id="ARBA00022723"/>
    </source>
</evidence>
<name>A0A518B9R0_9BACT</name>
<dbReference type="RefSeq" id="WP_145261283.1">
    <property type="nucleotide sequence ID" value="NZ_CP036279.1"/>
</dbReference>
<dbReference type="Pfam" id="PF05524">
    <property type="entry name" value="PEP-utilisers_N"/>
    <property type="match status" value="1"/>
</dbReference>
<dbReference type="Gene3D" id="3.20.20.60">
    <property type="entry name" value="Phosphoenolpyruvate-binding domains"/>
    <property type="match status" value="1"/>
</dbReference>
<evidence type="ECO:0000313" key="25">
    <source>
        <dbReference type="Proteomes" id="UP000317093"/>
    </source>
</evidence>
<dbReference type="GO" id="GO:0046872">
    <property type="term" value="F:metal ion binding"/>
    <property type="evidence" value="ECO:0007669"/>
    <property type="project" value="UniProtKB-KW"/>
</dbReference>
<comment type="catalytic activity">
    <reaction evidence="1 17">
        <text>L-histidyl-[protein] + phosphoenolpyruvate = N(pros)-phospho-L-histidyl-[protein] + pyruvate</text>
        <dbReference type="Rhea" id="RHEA:23880"/>
        <dbReference type="Rhea" id="RHEA-COMP:9745"/>
        <dbReference type="Rhea" id="RHEA-COMP:9746"/>
        <dbReference type="ChEBI" id="CHEBI:15361"/>
        <dbReference type="ChEBI" id="CHEBI:29979"/>
        <dbReference type="ChEBI" id="CHEBI:58702"/>
        <dbReference type="ChEBI" id="CHEBI:64837"/>
        <dbReference type="EC" id="2.7.3.9"/>
    </reaction>
</comment>
<keyword evidence="13 17" id="KW-0479">Metal-binding</keyword>
<dbReference type="GO" id="GO:0005737">
    <property type="term" value="C:cytoplasm"/>
    <property type="evidence" value="ECO:0007669"/>
    <property type="project" value="UniProtKB-SubCell"/>
</dbReference>
<feature type="binding site" evidence="20">
    <location>
        <position position="457"/>
    </location>
    <ligand>
        <name>Mg(2+)</name>
        <dbReference type="ChEBI" id="CHEBI:18420"/>
    </ligand>
</feature>
<evidence type="ECO:0000259" key="22">
    <source>
        <dbReference type="Pfam" id="PF02896"/>
    </source>
</evidence>
<dbReference type="EMBL" id="CP036279">
    <property type="protein sequence ID" value="QDU63653.1"/>
    <property type="molecule type" value="Genomic_DNA"/>
</dbReference>
<dbReference type="GO" id="GO:0009401">
    <property type="term" value="P:phosphoenolpyruvate-dependent sugar phosphotransferase system"/>
    <property type="evidence" value="ECO:0007669"/>
    <property type="project" value="UniProtKB-KW"/>
</dbReference>
<evidence type="ECO:0000256" key="1">
    <source>
        <dbReference type="ARBA" id="ARBA00000683"/>
    </source>
</evidence>
<organism evidence="24 25">
    <name type="scientific">Kolteria novifilia</name>
    <dbReference type="NCBI Taxonomy" id="2527975"/>
    <lineage>
        <taxon>Bacteria</taxon>
        <taxon>Pseudomonadati</taxon>
        <taxon>Planctomycetota</taxon>
        <taxon>Planctomycetia</taxon>
        <taxon>Kolteriales</taxon>
        <taxon>Kolteriaceae</taxon>
        <taxon>Kolteria</taxon>
    </lineage>
</organism>
<reference evidence="24 25" key="1">
    <citation type="submission" date="2019-02" db="EMBL/GenBank/DDBJ databases">
        <title>Deep-cultivation of Planctomycetes and their phenomic and genomic characterization uncovers novel biology.</title>
        <authorList>
            <person name="Wiegand S."/>
            <person name="Jogler M."/>
            <person name="Boedeker C."/>
            <person name="Pinto D."/>
            <person name="Vollmers J."/>
            <person name="Rivas-Marin E."/>
            <person name="Kohn T."/>
            <person name="Peeters S.H."/>
            <person name="Heuer A."/>
            <person name="Rast P."/>
            <person name="Oberbeckmann S."/>
            <person name="Bunk B."/>
            <person name="Jeske O."/>
            <person name="Meyerdierks A."/>
            <person name="Storesund J.E."/>
            <person name="Kallscheuer N."/>
            <person name="Luecker S."/>
            <person name="Lage O.M."/>
            <person name="Pohl T."/>
            <person name="Merkel B.J."/>
            <person name="Hornburger P."/>
            <person name="Mueller R.-W."/>
            <person name="Bruemmer F."/>
            <person name="Labrenz M."/>
            <person name="Spormann A.M."/>
            <person name="Op den Camp H."/>
            <person name="Overmann J."/>
            <person name="Amann R."/>
            <person name="Jetten M.S.M."/>
            <person name="Mascher T."/>
            <person name="Medema M.H."/>
            <person name="Devos D.P."/>
            <person name="Kaster A.-K."/>
            <person name="Ovreas L."/>
            <person name="Rohde M."/>
            <person name="Galperin M.Y."/>
            <person name="Jogler C."/>
        </authorList>
    </citation>
    <scope>NUCLEOTIDE SEQUENCE [LARGE SCALE GENOMIC DNA]</scope>
    <source>
        <strain evidence="24 25">Pan216</strain>
    </source>
</reference>
<dbReference type="Proteomes" id="UP000317093">
    <property type="component" value="Chromosome"/>
</dbReference>
<dbReference type="InterPro" id="IPR024692">
    <property type="entry name" value="PTS_EI"/>
</dbReference>
<feature type="binding site" evidence="20">
    <location>
        <position position="433"/>
    </location>
    <ligand>
        <name>Mg(2+)</name>
        <dbReference type="ChEBI" id="CHEBI:18420"/>
    </ligand>
</feature>
<feature type="active site" description="Tele-phosphohistidine intermediate" evidence="18">
    <location>
        <position position="190"/>
    </location>
</feature>
<dbReference type="InterPro" id="IPR000121">
    <property type="entry name" value="PEP_util_C"/>
</dbReference>
<evidence type="ECO:0000313" key="24">
    <source>
        <dbReference type="EMBL" id="QDU63653.1"/>
    </source>
</evidence>
<dbReference type="PROSITE" id="PS00370">
    <property type="entry name" value="PEP_ENZYMES_PHOS_SITE"/>
    <property type="match status" value="1"/>
</dbReference>
<dbReference type="SUPFAM" id="SSF47831">
    <property type="entry name" value="Enzyme I of the PEP:sugar phosphotransferase system HPr-binding (sub)domain"/>
    <property type="match status" value="1"/>
</dbReference>
<sequence>MDTLRGIAVSSGVAIGPALTLDRQGMQIRSLYVPSQRIPEEIERLDRCLSELSNEIASNAQVVSEKVGPEVATIFEAHRRMICDPHLRSMVVERIEKRGCSVEFAVRSVLQKYASFFRGMENSHFRDRAEDMLDIERQILARLAGDRAPIEEIDREVIVLAHDLTPTQTVSFDPKFVKGIVTEAGGQTSHTAIIAGALEIPAIVGIGRFPESLEHDQTVIVDGNHGVMIIAPDEPMLHRYRTSVRDFQRFKESLGKLRDLPAETTDGCRVTLSANIEFPEEAKHALERGAEGIGLYRTEFLYLNSKSAAPSEEEQYEAYAAVLKTVGPDRPVIFRTLDLGADKPHQDGASAENNPVLGLRSIRLALKNLPMFKTQLRALLRASVLGDARIMFPLISTLMEFKRARMVLADVMEDLQELGIPFRKDLPVGMMMEVPSAAVMADRFARHVDFFSIGTNDLIQYTLAVDRTNETVASLFNASDPAVIRLLREIIKAANRHGVDCSLCGEMSGDPIYTPLLLGLGLRQFSVAPHNIPEIKKIIRSVSLEDAKRVAGRVLRLDSASEITSFLRDRTRRVVPEFVDEMD</sequence>
<evidence type="ECO:0000256" key="8">
    <source>
        <dbReference type="ARBA" id="ARBA00022448"/>
    </source>
</evidence>
<protein>
    <recommendedName>
        <fullName evidence="7 17">Phosphoenolpyruvate-protein phosphotransferase</fullName>
        <ecNumber evidence="6 17">2.7.3.9</ecNumber>
    </recommendedName>
    <alternativeName>
        <fullName evidence="16 17">Phosphotransferase system, enzyme I</fullName>
    </alternativeName>
</protein>
<keyword evidence="10 17" id="KW-0762">Sugar transport</keyword>
<dbReference type="KEGG" id="knv:Pan216_45340"/>
<evidence type="ECO:0000259" key="23">
    <source>
        <dbReference type="Pfam" id="PF05524"/>
    </source>
</evidence>
<dbReference type="PANTHER" id="PTHR46244:SF3">
    <property type="entry name" value="PHOSPHOENOLPYRUVATE-PROTEIN PHOSPHOTRANSFERASE"/>
    <property type="match status" value="1"/>
</dbReference>
<evidence type="ECO:0000256" key="17">
    <source>
        <dbReference type="PIRNR" id="PIRNR000732"/>
    </source>
</evidence>
<evidence type="ECO:0000256" key="14">
    <source>
        <dbReference type="ARBA" id="ARBA00022777"/>
    </source>
</evidence>
<feature type="binding site" evidence="19">
    <location>
        <position position="335"/>
    </location>
    <ligand>
        <name>phosphoenolpyruvate</name>
        <dbReference type="ChEBI" id="CHEBI:58702"/>
    </ligand>
</feature>
<evidence type="ECO:0000256" key="4">
    <source>
        <dbReference type="ARBA" id="ARBA00004496"/>
    </source>
</evidence>
<evidence type="ECO:0000256" key="20">
    <source>
        <dbReference type="PIRSR" id="PIRSR000732-3"/>
    </source>
</evidence>
<evidence type="ECO:0000256" key="7">
    <source>
        <dbReference type="ARBA" id="ARBA00016544"/>
    </source>
</evidence>
<evidence type="ECO:0000256" key="15">
    <source>
        <dbReference type="ARBA" id="ARBA00022842"/>
    </source>
</evidence>
<evidence type="ECO:0000256" key="2">
    <source>
        <dbReference type="ARBA" id="ARBA00001946"/>
    </source>
</evidence>
<accession>A0A518B9R0</accession>
<proteinExistence type="inferred from homology"/>
<dbReference type="InterPro" id="IPR036618">
    <property type="entry name" value="PtsI_HPr-bd_sf"/>
</dbReference>
<keyword evidence="15 17" id="KW-0460">Magnesium</keyword>
<dbReference type="PROSITE" id="PS00742">
    <property type="entry name" value="PEP_ENZYMES_2"/>
    <property type="match status" value="1"/>
</dbReference>
<dbReference type="InterPro" id="IPR050499">
    <property type="entry name" value="PEP-utilizing_PTS_enzyme"/>
</dbReference>
<gene>
    <name evidence="24" type="primary">ptsI_3</name>
    <name evidence="24" type="ORF">Pan216_45340</name>
</gene>